<evidence type="ECO:0000256" key="1">
    <source>
        <dbReference type="SAM" id="MobiDB-lite"/>
    </source>
</evidence>
<dbReference type="EMBL" id="LT853696">
    <property type="protein sequence ID" value="SMQ51121.1"/>
    <property type="molecule type" value="Genomic_DNA"/>
</dbReference>
<accession>A0A1X7RVA5</accession>
<evidence type="ECO:0000313" key="3">
    <source>
        <dbReference type="EMBL" id="SMQ51121.1"/>
    </source>
</evidence>
<keyword evidence="4" id="KW-1185">Reference proteome</keyword>
<dbReference type="AlphaFoldDB" id="A0A1X7RVA5"/>
<feature type="chain" id="PRO_5013185942" evidence="2">
    <location>
        <begin position="19"/>
        <end position="201"/>
    </location>
</feature>
<sequence>MKRTGGFALAVLFATAVAAPISTDRLLPATAALSARSKCPPTGDPASRYTTGNNPNAHKHPCDHKGGADSPPAADTEARIESNPPTRRPNSHGVEPLPPYEGGHTPADLAARDQVATNDGTKCPPSSQGYHGSVASGHNPTPHTRPCDHAGSGGGSPPDTAALEARKDNFDPGVNPHHNEGNEGPTHHCPKGHHCGDEADD</sequence>
<dbReference type="Proteomes" id="UP000215127">
    <property type="component" value="Chromosome 5"/>
</dbReference>
<gene>
    <name evidence="3" type="ORF">ZT3D7_G6274</name>
</gene>
<evidence type="ECO:0000256" key="2">
    <source>
        <dbReference type="SAM" id="SignalP"/>
    </source>
</evidence>
<reference evidence="3 4" key="1">
    <citation type="submission" date="2016-06" db="EMBL/GenBank/DDBJ databases">
        <authorList>
            <person name="Kjaerup R.B."/>
            <person name="Dalgaard T.S."/>
            <person name="Juul-Madsen H.R."/>
        </authorList>
    </citation>
    <scope>NUCLEOTIDE SEQUENCE [LARGE SCALE GENOMIC DNA]</scope>
</reference>
<keyword evidence="2" id="KW-0732">Signal</keyword>
<evidence type="ECO:0000313" key="4">
    <source>
        <dbReference type="Proteomes" id="UP000215127"/>
    </source>
</evidence>
<organism evidence="3 4">
    <name type="scientific">Zymoseptoria tritici (strain ST99CH_3D7)</name>
    <dbReference type="NCBI Taxonomy" id="1276538"/>
    <lineage>
        <taxon>Eukaryota</taxon>
        <taxon>Fungi</taxon>
        <taxon>Dikarya</taxon>
        <taxon>Ascomycota</taxon>
        <taxon>Pezizomycotina</taxon>
        <taxon>Dothideomycetes</taxon>
        <taxon>Dothideomycetidae</taxon>
        <taxon>Mycosphaerellales</taxon>
        <taxon>Mycosphaerellaceae</taxon>
        <taxon>Zymoseptoria</taxon>
    </lineage>
</organism>
<feature type="region of interest" description="Disordered" evidence="1">
    <location>
        <begin position="35"/>
        <end position="201"/>
    </location>
</feature>
<feature type="signal peptide" evidence="2">
    <location>
        <begin position="1"/>
        <end position="18"/>
    </location>
</feature>
<name>A0A1X7RVA5_ZYMT9</name>
<proteinExistence type="predicted"/>
<protein>
    <submittedName>
        <fullName evidence="3">Uncharacterized protein</fullName>
    </submittedName>
</protein>
<feature type="compositionally biased region" description="Polar residues" evidence="1">
    <location>
        <begin position="115"/>
        <end position="142"/>
    </location>
</feature>